<evidence type="ECO:0000313" key="2">
    <source>
        <dbReference type="EMBL" id="TGO58868.1"/>
    </source>
</evidence>
<accession>A0A4Z1IBJ7</accession>
<evidence type="ECO:0000256" key="1">
    <source>
        <dbReference type="SAM" id="MobiDB-lite"/>
    </source>
</evidence>
<comment type="caution">
    <text evidence="2">The sequence shown here is derived from an EMBL/GenBank/DDBJ whole genome shotgun (WGS) entry which is preliminary data.</text>
</comment>
<dbReference type="Proteomes" id="UP000297452">
    <property type="component" value="Unassembled WGS sequence"/>
</dbReference>
<keyword evidence="3" id="KW-1185">Reference proteome</keyword>
<proteinExistence type="predicted"/>
<feature type="compositionally biased region" description="Acidic residues" evidence="1">
    <location>
        <begin position="15"/>
        <end position="24"/>
    </location>
</feature>
<reference evidence="2 3" key="1">
    <citation type="submission" date="2017-12" db="EMBL/GenBank/DDBJ databases">
        <title>Comparative genomics of Botrytis spp.</title>
        <authorList>
            <person name="Valero-Jimenez C.A."/>
            <person name="Tapia P."/>
            <person name="Veloso J."/>
            <person name="Silva-Moreno E."/>
            <person name="Staats M."/>
            <person name="Valdes J.H."/>
            <person name="Van Kan J.A.L."/>
        </authorList>
    </citation>
    <scope>NUCLEOTIDE SEQUENCE [LARGE SCALE GENOMIC DNA]</scope>
    <source>
        <strain evidence="2 3">MUCL2120</strain>
    </source>
</reference>
<feature type="compositionally biased region" description="Basic and acidic residues" evidence="1">
    <location>
        <begin position="1"/>
        <end position="14"/>
    </location>
</feature>
<dbReference type="AlphaFoldDB" id="A0A4Z1IBJ7"/>
<organism evidence="2 3">
    <name type="scientific">Botryotinia narcissicola</name>
    <dbReference type="NCBI Taxonomy" id="278944"/>
    <lineage>
        <taxon>Eukaryota</taxon>
        <taxon>Fungi</taxon>
        <taxon>Dikarya</taxon>
        <taxon>Ascomycota</taxon>
        <taxon>Pezizomycotina</taxon>
        <taxon>Leotiomycetes</taxon>
        <taxon>Helotiales</taxon>
        <taxon>Sclerotiniaceae</taxon>
        <taxon>Botryotinia</taxon>
    </lineage>
</organism>
<protein>
    <submittedName>
        <fullName evidence="2">Uncharacterized protein</fullName>
    </submittedName>
</protein>
<evidence type="ECO:0000313" key="3">
    <source>
        <dbReference type="Proteomes" id="UP000297452"/>
    </source>
</evidence>
<name>A0A4Z1IBJ7_9HELO</name>
<gene>
    <name evidence="2" type="ORF">BOTNAR_0173g00230</name>
</gene>
<sequence>MDAHFKEPTRRFEGGEEEEEEEEVSNFMPQVLQTRHNTEFQMLNAKCELPHSDLAMTVVPLLTPLKQ</sequence>
<dbReference type="EMBL" id="PQXJ01000173">
    <property type="protein sequence ID" value="TGO58868.1"/>
    <property type="molecule type" value="Genomic_DNA"/>
</dbReference>
<feature type="region of interest" description="Disordered" evidence="1">
    <location>
        <begin position="1"/>
        <end position="24"/>
    </location>
</feature>